<keyword evidence="4" id="KW-1185">Reference proteome</keyword>
<evidence type="ECO:0000313" key="4">
    <source>
        <dbReference type="Proteomes" id="UP000078543"/>
    </source>
</evidence>
<protein>
    <recommendedName>
        <fullName evidence="2">RNA 2',3'-cyclic phosphodiesterase</fullName>
        <shortName evidence="2">RNA 2',3'-CPDase</shortName>
        <ecNumber evidence="2">3.1.4.58</ecNumber>
    </recommendedName>
</protein>
<dbReference type="GO" id="GO:0008664">
    <property type="term" value="F:RNA 2',3'-cyclic 3'-phosphodiesterase activity"/>
    <property type="evidence" value="ECO:0007669"/>
    <property type="project" value="UniProtKB-EC"/>
</dbReference>
<evidence type="ECO:0000313" key="3">
    <source>
        <dbReference type="EMBL" id="OAN45114.1"/>
    </source>
</evidence>
<comment type="caution">
    <text evidence="3">The sequence shown here is derived from an EMBL/GenBank/DDBJ whole genome shotgun (WGS) entry which is preliminary data.</text>
</comment>
<comment type="catalytic activity">
    <reaction evidence="2">
        <text>a 3'-end 2',3'-cyclophospho-ribonucleotide-RNA + H2O = a 3'-end 2'-phospho-ribonucleotide-RNA + H(+)</text>
        <dbReference type="Rhea" id="RHEA:11828"/>
        <dbReference type="Rhea" id="RHEA-COMP:10464"/>
        <dbReference type="Rhea" id="RHEA-COMP:17353"/>
        <dbReference type="ChEBI" id="CHEBI:15377"/>
        <dbReference type="ChEBI" id="CHEBI:15378"/>
        <dbReference type="ChEBI" id="CHEBI:83064"/>
        <dbReference type="ChEBI" id="CHEBI:173113"/>
        <dbReference type="EC" id="3.1.4.58"/>
    </reaction>
</comment>
<comment type="similarity">
    <text evidence="2">Belongs to the 2H phosphoesterase superfamily. ThpR family.</text>
</comment>
<dbReference type="PANTHER" id="PTHR35561">
    <property type="entry name" value="RNA 2',3'-CYCLIC PHOSPHODIESTERASE"/>
    <property type="match status" value="1"/>
</dbReference>
<dbReference type="OrthoDB" id="9793819at2"/>
<dbReference type="GO" id="GO:0016874">
    <property type="term" value="F:ligase activity"/>
    <property type="evidence" value="ECO:0007669"/>
    <property type="project" value="UniProtKB-KW"/>
</dbReference>
<dbReference type="SUPFAM" id="SSF55144">
    <property type="entry name" value="LigT-like"/>
    <property type="match status" value="1"/>
</dbReference>
<organism evidence="3 4">
    <name type="scientific">Magnetospirillum moscoviense</name>
    <dbReference type="NCBI Taxonomy" id="1437059"/>
    <lineage>
        <taxon>Bacteria</taxon>
        <taxon>Pseudomonadati</taxon>
        <taxon>Pseudomonadota</taxon>
        <taxon>Alphaproteobacteria</taxon>
        <taxon>Rhodospirillales</taxon>
        <taxon>Rhodospirillaceae</taxon>
        <taxon>Magnetospirillum</taxon>
    </lineage>
</organism>
<reference evidence="3 4" key="1">
    <citation type="submission" date="2016-04" db="EMBL/GenBank/DDBJ databases">
        <title>Draft genome sequence of freshwater magnetotactic bacteria Magnetospirillum marisnigri SP-1 and Magnetospirillum moscoviense BB-1.</title>
        <authorList>
            <person name="Koziaeva V."/>
            <person name="Dziuba M.V."/>
            <person name="Ivanov T.M."/>
            <person name="Kuznetsov B."/>
            <person name="Grouzdev D.S."/>
        </authorList>
    </citation>
    <scope>NUCLEOTIDE SEQUENCE [LARGE SCALE GENOMIC DNA]</scope>
    <source>
        <strain evidence="3 4">BB-1</strain>
    </source>
</reference>
<dbReference type="Gene3D" id="3.90.1140.10">
    <property type="entry name" value="Cyclic phosphodiesterase"/>
    <property type="match status" value="1"/>
</dbReference>
<name>A0A178MB58_9PROT</name>
<dbReference type="Pfam" id="PF13563">
    <property type="entry name" value="2_5_RNA_ligase2"/>
    <property type="match status" value="1"/>
</dbReference>
<proteinExistence type="inferred from homology"/>
<comment type="function">
    <text evidence="2">Hydrolyzes RNA 2',3'-cyclic phosphodiester to an RNA 2'-phosphomonoester.</text>
</comment>
<dbReference type="STRING" id="1437059.A6A05_17105"/>
<dbReference type="Proteomes" id="UP000078543">
    <property type="component" value="Unassembled WGS sequence"/>
</dbReference>
<dbReference type="GO" id="GO:0004113">
    <property type="term" value="F:2',3'-cyclic-nucleotide 3'-phosphodiesterase activity"/>
    <property type="evidence" value="ECO:0007669"/>
    <property type="project" value="InterPro"/>
</dbReference>
<evidence type="ECO:0000256" key="2">
    <source>
        <dbReference type="HAMAP-Rule" id="MF_01940"/>
    </source>
</evidence>
<dbReference type="RefSeq" id="WP_068504300.1">
    <property type="nucleotide sequence ID" value="NZ_LWQU01000189.1"/>
</dbReference>
<dbReference type="EMBL" id="LWQU01000189">
    <property type="protein sequence ID" value="OAN45114.1"/>
    <property type="molecule type" value="Genomic_DNA"/>
</dbReference>
<evidence type="ECO:0000256" key="1">
    <source>
        <dbReference type="ARBA" id="ARBA00022801"/>
    </source>
</evidence>
<dbReference type="NCBIfam" id="TIGR02258">
    <property type="entry name" value="2_5_ligase"/>
    <property type="match status" value="1"/>
</dbReference>
<feature type="short sequence motif" description="HXTX 1" evidence="2">
    <location>
        <begin position="37"/>
        <end position="40"/>
    </location>
</feature>
<dbReference type="AlphaFoldDB" id="A0A178MB58"/>
<dbReference type="InterPro" id="IPR004175">
    <property type="entry name" value="RNA_CPDase"/>
</dbReference>
<dbReference type="InterPro" id="IPR009097">
    <property type="entry name" value="Cyclic_Pdiesterase"/>
</dbReference>
<feature type="active site" description="Proton donor" evidence="2">
    <location>
        <position position="37"/>
    </location>
</feature>
<dbReference type="PANTHER" id="PTHR35561:SF1">
    <property type="entry name" value="RNA 2',3'-CYCLIC PHOSPHODIESTERASE"/>
    <property type="match status" value="1"/>
</dbReference>
<gene>
    <name evidence="3" type="ORF">A6A05_17105</name>
</gene>
<dbReference type="HAMAP" id="MF_01940">
    <property type="entry name" value="RNA_CPDase"/>
    <property type="match status" value="1"/>
</dbReference>
<accession>A0A178MB58</accession>
<feature type="short sequence motif" description="HXTX 2" evidence="2">
    <location>
        <begin position="120"/>
        <end position="123"/>
    </location>
</feature>
<sequence>MIRLFVALSLPDSVAERLAAMAGGVPEARWSGAPNLHITLRFIGEVDEAQAADIDAALLGVRAAAFSLGLEGLGTFGGRVAHTLWAGVERVPALFHLQERVEAAMGRAGLVAEGRKYTPHVTLARCKASPPGRVQDFILHHSPFRVDPFAIDHFHLYQSHLGRGGPDYRRLADYPLDSK</sequence>
<dbReference type="EC" id="3.1.4.58" evidence="2"/>
<keyword evidence="1 2" id="KW-0378">Hydrolase</keyword>
<keyword evidence="3" id="KW-0436">Ligase</keyword>
<feature type="active site" description="Proton acceptor" evidence="2">
    <location>
        <position position="120"/>
    </location>
</feature>